<dbReference type="SUPFAM" id="SSF52540">
    <property type="entry name" value="P-loop containing nucleoside triphosphate hydrolases"/>
    <property type="match status" value="2"/>
</dbReference>
<dbReference type="GO" id="GO:0016887">
    <property type="term" value="F:ATP hydrolysis activity"/>
    <property type="evidence" value="ECO:0007669"/>
    <property type="project" value="InterPro"/>
</dbReference>
<accession>A0A5J4TR41</accession>
<dbReference type="PANTHER" id="PTHR42759:SF1">
    <property type="entry name" value="MAGNESIUM-CHELATASE SUBUNIT CHLD"/>
    <property type="match status" value="1"/>
</dbReference>
<organism evidence="2 3">
    <name type="scientific">Streblomastix strix</name>
    <dbReference type="NCBI Taxonomy" id="222440"/>
    <lineage>
        <taxon>Eukaryota</taxon>
        <taxon>Metamonada</taxon>
        <taxon>Preaxostyla</taxon>
        <taxon>Oxymonadida</taxon>
        <taxon>Streblomastigidae</taxon>
        <taxon>Streblomastix</taxon>
    </lineage>
</organism>
<dbReference type="PANTHER" id="PTHR42759">
    <property type="entry name" value="MOXR FAMILY PROTEIN"/>
    <property type="match status" value="1"/>
</dbReference>
<dbReference type="InterPro" id="IPR027417">
    <property type="entry name" value="P-loop_NTPase"/>
</dbReference>
<dbReference type="AlphaFoldDB" id="A0A5J4TR41"/>
<evidence type="ECO:0000313" key="3">
    <source>
        <dbReference type="Proteomes" id="UP000324800"/>
    </source>
</evidence>
<dbReference type="InterPro" id="IPR050764">
    <property type="entry name" value="CbbQ/NirQ/NorQ/GpvN"/>
</dbReference>
<comment type="caution">
    <text evidence="2">The sequence shown here is derived from an EMBL/GenBank/DDBJ whole genome shotgun (WGS) entry which is preliminary data.</text>
</comment>
<dbReference type="InterPro" id="IPR011704">
    <property type="entry name" value="ATPase_dyneun-rel_AAA"/>
</dbReference>
<dbReference type="GO" id="GO:0005524">
    <property type="term" value="F:ATP binding"/>
    <property type="evidence" value="ECO:0007669"/>
    <property type="project" value="InterPro"/>
</dbReference>
<evidence type="ECO:0000259" key="1">
    <source>
        <dbReference type="Pfam" id="PF07728"/>
    </source>
</evidence>
<feature type="domain" description="ATPase dynein-related AAA" evidence="1">
    <location>
        <begin position="390"/>
        <end position="475"/>
    </location>
</feature>
<sequence>MALDKLKPRDACTIAYLAQIPTTDRTQFNDYIDKLGRSDNFQRLRDEISKVATEMHIHPHPQFIDAAVYAIVASRNGLHVLLEGPSGSGLSTLARFVSDFCTKEILRDKRIVVPEVLLGPESTVENIIGSFKPQEMKSNETDLTKLIKWENGPLLIAVESGIPVILDRIDEAKAQVTERLNPILEKNARRDKAPFLVPEKGESTEQQVAQGFVVIATLTTNPNRQTQAISLALRNRFVTVAVEPPELNEEFRTLFAQTVISKVAMKTKSIKADELPYNIRPTIPQIDQINQMAQAVSTSLPNTSTIREVAQLAHSACSTFGIIDGLPNIELIALCHLHRDVLASNAAEILIQRMLNLPKSGQRFFYDSDRNSPMWQSIAALTISSASGWPLFLQGEPGCGKTEAVRHFSANRTFNSKTPVFSVSCSGEAQIEQFIGSMVFEKNGFRFVEGPLVQAARQGCVFLADEFNLLTPAVMIGLVP</sequence>
<evidence type="ECO:0000313" key="2">
    <source>
        <dbReference type="EMBL" id="KAA6359825.1"/>
    </source>
</evidence>
<dbReference type="Gene3D" id="3.40.50.300">
    <property type="entry name" value="P-loop containing nucleotide triphosphate hydrolases"/>
    <property type="match status" value="2"/>
</dbReference>
<feature type="non-terminal residue" evidence="2">
    <location>
        <position position="480"/>
    </location>
</feature>
<reference evidence="2 3" key="1">
    <citation type="submission" date="2019-03" db="EMBL/GenBank/DDBJ databases">
        <title>Single cell metagenomics reveals metabolic interactions within the superorganism composed of flagellate Streblomastix strix and complex community of Bacteroidetes bacteria on its surface.</title>
        <authorList>
            <person name="Treitli S.C."/>
            <person name="Kolisko M."/>
            <person name="Husnik F."/>
            <person name="Keeling P."/>
            <person name="Hampl V."/>
        </authorList>
    </citation>
    <scope>NUCLEOTIDE SEQUENCE [LARGE SCALE GENOMIC DNA]</scope>
    <source>
        <strain evidence="2">ST1C</strain>
    </source>
</reference>
<gene>
    <name evidence="2" type="ORF">EZS28_044648</name>
</gene>
<dbReference type="CDD" id="cd00009">
    <property type="entry name" value="AAA"/>
    <property type="match status" value="1"/>
</dbReference>
<proteinExistence type="predicted"/>
<dbReference type="Pfam" id="PF07728">
    <property type="entry name" value="AAA_5"/>
    <property type="match status" value="2"/>
</dbReference>
<dbReference type="Proteomes" id="UP000324800">
    <property type="component" value="Unassembled WGS sequence"/>
</dbReference>
<dbReference type="EMBL" id="SNRW01027825">
    <property type="protein sequence ID" value="KAA6359825.1"/>
    <property type="molecule type" value="Genomic_DNA"/>
</dbReference>
<dbReference type="OrthoDB" id="422220at2759"/>
<protein>
    <recommendedName>
        <fullName evidence="1">ATPase dynein-related AAA domain-containing protein</fullName>
    </recommendedName>
</protein>
<feature type="domain" description="ATPase dynein-related AAA" evidence="1">
    <location>
        <begin position="79"/>
        <end position="237"/>
    </location>
</feature>
<name>A0A5J4TR41_9EUKA</name>